<feature type="binding site" evidence="14">
    <location>
        <begin position="306"/>
        <end position="317"/>
    </location>
    <ligand>
        <name>ATP</name>
        <dbReference type="ChEBI" id="CHEBI:30616"/>
    </ligand>
</feature>
<dbReference type="SUPFAM" id="SSF55326">
    <property type="entry name" value="PurM N-terminal domain-like"/>
    <property type="match status" value="2"/>
</dbReference>
<evidence type="ECO:0000256" key="2">
    <source>
        <dbReference type="ARBA" id="ARBA00004920"/>
    </source>
</evidence>
<dbReference type="SUPFAM" id="SSF109736">
    <property type="entry name" value="FGAM synthase PurL, linker domain"/>
    <property type="match status" value="1"/>
</dbReference>
<keyword evidence="10 14" id="KW-0460">Magnesium</keyword>
<dbReference type="InterPro" id="IPR010918">
    <property type="entry name" value="PurM-like_C_dom"/>
</dbReference>
<organism evidence="19 20">
    <name type="scientific">Shewanella algae</name>
    <dbReference type="NCBI Taxonomy" id="38313"/>
    <lineage>
        <taxon>Bacteria</taxon>
        <taxon>Pseudomonadati</taxon>
        <taxon>Pseudomonadota</taxon>
        <taxon>Gammaproteobacteria</taxon>
        <taxon>Alteromonadales</taxon>
        <taxon>Shewanellaceae</taxon>
        <taxon>Shewanella</taxon>
    </lineage>
</organism>
<dbReference type="FunFam" id="3.30.1330.10:FF:000002">
    <property type="entry name" value="Phosphoribosylformylglycinamidine synthase"/>
    <property type="match status" value="1"/>
</dbReference>
<dbReference type="GO" id="GO:0046872">
    <property type="term" value="F:metal ion binding"/>
    <property type="evidence" value="ECO:0007669"/>
    <property type="project" value="UniProtKB-KW"/>
</dbReference>
<dbReference type="InterPro" id="IPR036921">
    <property type="entry name" value="PurM-like_N_sf"/>
</dbReference>
<evidence type="ECO:0000256" key="9">
    <source>
        <dbReference type="ARBA" id="ARBA00022840"/>
    </source>
</evidence>
<dbReference type="SUPFAM" id="SSF52317">
    <property type="entry name" value="Class I glutamine amidotransferase-like"/>
    <property type="match status" value="1"/>
</dbReference>
<evidence type="ECO:0000259" key="18">
    <source>
        <dbReference type="Pfam" id="PF22689"/>
    </source>
</evidence>
<feature type="binding site" evidence="14">
    <location>
        <position position="885"/>
    </location>
    <ligand>
        <name>Mg(2+)</name>
        <dbReference type="ChEBI" id="CHEBI:18420"/>
    </ligand>
</feature>
<comment type="subcellular location">
    <subcellularLocation>
        <location evidence="1 14">Cytoplasm</location>
    </subcellularLocation>
</comment>
<dbReference type="EMBL" id="AP024613">
    <property type="protein sequence ID" value="BCV44527.1"/>
    <property type="molecule type" value="Genomic_DNA"/>
</dbReference>
<keyword evidence="11 14" id="KW-0315">Glutamine amidotransferase</keyword>
<feature type="binding site" evidence="14">
    <location>
        <position position="721"/>
    </location>
    <ligand>
        <name>Mg(2+)</name>
        <dbReference type="ChEBI" id="CHEBI:18420"/>
    </ligand>
</feature>
<evidence type="ECO:0000259" key="15">
    <source>
        <dbReference type="Pfam" id="PF02769"/>
    </source>
</evidence>
<protein>
    <recommendedName>
        <fullName evidence="14">Phosphoribosylformylglycinamidine synthase</fullName>
        <shortName evidence="14">FGAM synthase</shortName>
        <shortName evidence="14">FGAMS</shortName>
        <ecNumber evidence="14">6.3.5.3</ecNumber>
    </recommendedName>
    <alternativeName>
        <fullName evidence="14">Formylglycinamide ribonucleotide amidotransferase</fullName>
        <shortName evidence="14">FGAR amidotransferase</shortName>
        <shortName evidence="14">FGAR-AT</shortName>
    </alternativeName>
</protein>
<evidence type="ECO:0000313" key="19">
    <source>
        <dbReference type="EMBL" id="BCV44527.1"/>
    </source>
</evidence>
<comment type="function">
    <text evidence="13 14">Phosphoribosylformylglycinamidine synthase involved in the purines biosynthetic pathway. Catalyzes the ATP-dependent conversion of formylglycinamide ribonucleotide (FGAR) and glutamine to yield formylglycinamidine ribonucleotide (FGAM) and glutamate.</text>
</comment>
<keyword evidence="4 14" id="KW-0963">Cytoplasm</keyword>
<dbReference type="InterPro" id="IPR029062">
    <property type="entry name" value="Class_I_gatase-like"/>
</dbReference>
<evidence type="ECO:0000256" key="7">
    <source>
        <dbReference type="ARBA" id="ARBA00022741"/>
    </source>
</evidence>
<sequence length="1294" mass="140805">MMEIIRGAPALSAFRVQKLMQACEAAQLPVKQIYAEYVHLAYLSEALNPDDQVQLSKILTYGPAIESHEPQGTLLFVTPRPGTISPWSSKATDIAQNCGLKQVKRLERGLAYYVESDALSGEQLKSLKALLHDRMMEVVLDSFEAADVLFARTEPKPFVSVNILGEGRRALEIANREMGLALADDEIDYLVTNFLRLERNPNDIELMMFAQANSEHCRHKIFNADWTIDGEVQPKSLFKMIKNTYEKTPDYVLSAYKDNAAVMTGFEAGRFFPDSDGVYRYHTEPMHILMKVETHNHPTAISPYPGAATGSGGEIRDEGATGRGSKPKAGLTGFSVSNLKIPGFVQPWEGDYGKPDRIVTAFDIMIDGPLGGAAFNNEFGRPALLGYFRTYEQQVCSHNGVEVRGYHKPIMLAGGLGNIREEHVQKGEISLGAKLIVLGGPAMNIGLGGGAASSMTSGQSSEDLDFASVQRENPEMERRCQEVIDRCWQMGDANPIQFIHDVGAGGLSNAFPELVSDAGRGGKFELRNVPSDEPGMSPLEIWCNESQERYVLSVAAENLDTFAAICERERAPFAVVGEAVAEQHLSLSDEHFDNKPIDLPLEVLLGKPPKMSRDVVSQKAQSAALDEASIDLAEAVKRVLTLPTVADKSFLITIGDRTVTGLVNRDQMVGPWQVPVADCAVTAASFDSYVGEAMSMGERTPLALLDFGASARMAVAESLLNMAGADIGSLKRIKLSANWMSAAGHPGEDAGLYEAVKAVGEELCPELELTIPVGKDSMSMKTAWEDKGEQKAVTAPMSLIISAFGAVRDIRNTVTPELRTDKGETVLLLADLAKGKTRLGGSCLAQVFGELGDIAPDLDQAAVLKAFFEVTQQLVAERSLLAYHDKSDGGLFTTLVEMAFAGHTGLNVDISALAGSALARLFNEELGAVLQVSKDQAAEIIKAYTDAGVDCHPIAELSDDGRIRIQDQCAEIYSASRTELRKLWSETTYRMQALRDNPECAREEFDLKLDETDPGLTVNLSFDPAEDVAAPYILKGAAPKMAILREQGVNSHIEMAAAFERAGFESRDVHMSDILSGRISLEEFQGLVACGGFSYGDVLGAGEGWAKSILFNSRAREDFSRFFERADSFALGVCNGCQMLSNLKEIIPGTEHWPHFVRNRSERFEARFSLVEVQQSPSLFFSGMAGSRMPIAVSHGEGRAEFASAAAMAAAEQSGTVALRYVNGKGEVASLYPQNPNGSPNGLSGICSLDGKVTIMMPHPERVFRTVANSWHPENWGEDSPWMRMFRNARVKLG</sequence>
<dbReference type="GO" id="GO:0004642">
    <property type="term" value="F:phosphoribosylformylglycinamidine synthase activity"/>
    <property type="evidence" value="ECO:0007669"/>
    <property type="project" value="UniProtKB-UniRule"/>
</dbReference>
<comment type="subunit">
    <text evidence="14">Monomer.</text>
</comment>
<name>A0AAD1KCK6_9GAMM</name>
<dbReference type="GO" id="GO:0006189">
    <property type="term" value="P:'de novo' IMP biosynthetic process"/>
    <property type="evidence" value="ECO:0007669"/>
    <property type="project" value="UniProtKB-UniRule"/>
</dbReference>
<evidence type="ECO:0000256" key="11">
    <source>
        <dbReference type="ARBA" id="ARBA00022962"/>
    </source>
</evidence>
<dbReference type="FunFam" id="1.10.8.750:FF:000002">
    <property type="entry name" value="Phosphoribosylformylglycinamidine synthase"/>
    <property type="match status" value="1"/>
</dbReference>
<dbReference type="Gene3D" id="3.30.1330.10">
    <property type="entry name" value="PurM-like, N-terminal domain"/>
    <property type="match status" value="2"/>
</dbReference>
<feature type="domain" description="Phosphoribosylformylglycinamidine synthase linker" evidence="16">
    <location>
        <begin position="171"/>
        <end position="220"/>
    </location>
</feature>
<dbReference type="GO" id="GO:0005524">
    <property type="term" value="F:ATP binding"/>
    <property type="evidence" value="ECO:0007669"/>
    <property type="project" value="UniProtKB-UniRule"/>
</dbReference>
<dbReference type="SMART" id="SM01211">
    <property type="entry name" value="GATase_5"/>
    <property type="match status" value="1"/>
</dbReference>
<dbReference type="InterPro" id="IPR055181">
    <property type="entry name" value="FGAR-AT_PurM_N-like"/>
</dbReference>
<comment type="pathway">
    <text evidence="2 14">Purine metabolism; IMP biosynthesis via de novo pathway; 5-amino-1-(5-phospho-D-ribosyl)imidazole from N(2)-formyl-N(1)-(5-phospho-D-ribosyl)glycinamide: step 1/2.</text>
</comment>
<dbReference type="InterPro" id="IPR041609">
    <property type="entry name" value="PurL_linker"/>
</dbReference>
<dbReference type="InterPro" id="IPR036676">
    <property type="entry name" value="PurM-like_C_sf"/>
</dbReference>
<feature type="domain" description="FGAR-AT PurM N-terminal-like" evidence="18">
    <location>
        <begin position="647"/>
        <end position="805"/>
    </location>
</feature>
<dbReference type="EC" id="6.3.5.3" evidence="14"/>
<dbReference type="PANTHER" id="PTHR10099">
    <property type="entry name" value="PHOSPHORIBOSYLFORMYLGLYCINAMIDINE SYNTHASE"/>
    <property type="match status" value="1"/>
</dbReference>
<keyword evidence="9 14" id="KW-0067">ATP-binding</keyword>
<evidence type="ECO:0000256" key="6">
    <source>
        <dbReference type="ARBA" id="ARBA00022723"/>
    </source>
</evidence>
<keyword evidence="5 14" id="KW-0436">Ligase</keyword>
<evidence type="ECO:0000256" key="1">
    <source>
        <dbReference type="ARBA" id="ARBA00004496"/>
    </source>
</evidence>
<dbReference type="GO" id="GO:0005737">
    <property type="term" value="C:cytoplasm"/>
    <property type="evidence" value="ECO:0007669"/>
    <property type="project" value="UniProtKB-SubCell"/>
</dbReference>
<dbReference type="FunFam" id="3.40.50.880:FF:000008">
    <property type="entry name" value="Phosphoribosylformylglycinamidine synthase"/>
    <property type="match status" value="1"/>
</dbReference>
<keyword evidence="6 14" id="KW-0479">Metal-binding</keyword>
<evidence type="ECO:0000256" key="4">
    <source>
        <dbReference type="ARBA" id="ARBA00022490"/>
    </source>
</evidence>
<feature type="binding site" evidence="14">
    <location>
        <position position="717"/>
    </location>
    <ligand>
        <name>Mg(2+)</name>
        <dbReference type="ChEBI" id="CHEBI:18420"/>
    </ligand>
</feature>
<keyword evidence="8 14" id="KW-0658">Purine biosynthesis</keyword>
<evidence type="ECO:0000256" key="12">
    <source>
        <dbReference type="ARBA" id="ARBA00052585"/>
    </source>
</evidence>
<dbReference type="FunFam" id="3.90.650.10:FF:000002">
    <property type="entry name" value="Phosphoribosylformylglycinamidine synthase"/>
    <property type="match status" value="1"/>
</dbReference>
<dbReference type="Pfam" id="PF22689">
    <property type="entry name" value="FGAR-AT_PurM_N-like"/>
    <property type="match status" value="1"/>
</dbReference>
<dbReference type="Pfam" id="PF18076">
    <property type="entry name" value="FGAR-AT_N"/>
    <property type="match status" value="1"/>
</dbReference>
<feature type="domain" description="Phosphoribosylformylglycinamidine synthase N-terminal" evidence="17">
    <location>
        <begin position="36"/>
        <end position="150"/>
    </location>
</feature>
<dbReference type="Gene3D" id="3.90.650.10">
    <property type="entry name" value="PurM-like C-terminal domain"/>
    <property type="match status" value="2"/>
</dbReference>
<comment type="similarity">
    <text evidence="3 14">In the N-terminal section; belongs to the FGAMS family.</text>
</comment>
<dbReference type="NCBIfam" id="NF003672">
    <property type="entry name" value="PRK05297.1"/>
    <property type="match status" value="1"/>
</dbReference>
<evidence type="ECO:0000256" key="10">
    <source>
        <dbReference type="ARBA" id="ARBA00022842"/>
    </source>
</evidence>
<evidence type="ECO:0000259" key="16">
    <source>
        <dbReference type="Pfam" id="PF18072"/>
    </source>
</evidence>
<dbReference type="Pfam" id="PF13507">
    <property type="entry name" value="GATase_5"/>
    <property type="match status" value="1"/>
</dbReference>
<dbReference type="SUPFAM" id="SSF56042">
    <property type="entry name" value="PurM C-terminal domain-like"/>
    <property type="match status" value="2"/>
</dbReference>
<dbReference type="FunFam" id="3.30.1330.10:FF:000005">
    <property type="entry name" value="Phosphoribosylformylglycinamidine synthase"/>
    <property type="match status" value="1"/>
</dbReference>
<dbReference type="SUPFAM" id="SSF82697">
    <property type="entry name" value="PurS-like"/>
    <property type="match status" value="1"/>
</dbReference>
<dbReference type="HAMAP" id="MF_00419">
    <property type="entry name" value="PurL_1"/>
    <property type="match status" value="1"/>
</dbReference>
<dbReference type="CDD" id="cd02203">
    <property type="entry name" value="PurL_repeat1"/>
    <property type="match status" value="1"/>
</dbReference>
<dbReference type="CDD" id="cd01740">
    <property type="entry name" value="GATase1_FGAR_AT"/>
    <property type="match status" value="1"/>
</dbReference>
<proteinExistence type="inferred from homology"/>
<dbReference type="CDD" id="cd02204">
    <property type="entry name" value="PurL_repeat2"/>
    <property type="match status" value="1"/>
</dbReference>
<comment type="caution">
    <text evidence="14">Lacks conserved residue(s) required for the propagation of feature annotation.</text>
</comment>
<accession>A0AAD1KCK6</accession>
<reference evidence="19" key="1">
    <citation type="submission" date="2021-05" db="EMBL/GenBank/DDBJ databases">
        <title>Molecular characterization for Shewanella algae harboring chromosomal blaOXA-55-like strains isolated from clinical and environment sample.</title>
        <authorList>
            <person name="Ohama Y."/>
            <person name="Aoki K."/>
            <person name="Harada S."/>
            <person name="Moriya K."/>
            <person name="Ishii Y."/>
            <person name="Tateda K."/>
        </authorList>
    </citation>
    <scope>NUCLEOTIDE SEQUENCE</scope>
    <source>
        <strain evidence="19">TUM17379</strain>
    </source>
</reference>
<feature type="domain" description="PurM-like C-terminal" evidence="15">
    <location>
        <begin position="432"/>
        <end position="588"/>
    </location>
</feature>
<comment type="catalytic activity">
    <reaction evidence="12 14">
        <text>N(2)-formyl-N(1)-(5-phospho-beta-D-ribosyl)glycinamide + L-glutamine + ATP + H2O = 2-formamido-N(1)-(5-O-phospho-beta-D-ribosyl)acetamidine + L-glutamate + ADP + phosphate + H(+)</text>
        <dbReference type="Rhea" id="RHEA:17129"/>
        <dbReference type="ChEBI" id="CHEBI:15377"/>
        <dbReference type="ChEBI" id="CHEBI:15378"/>
        <dbReference type="ChEBI" id="CHEBI:29985"/>
        <dbReference type="ChEBI" id="CHEBI:30616"/>
        <dbReference type="ChEBI" id="CHEBI:43474"/>
        <dbReference type="ChEBI" id="CHEBI:58359"/>
        <dbReference type="ChEBI" id="CHEBI:147286"/>
        <dbReference type="ChEBI" id="CHEBI:147287"/>
        <dbReference type="ChEBI" id="CHEBI:456216"/>
        <dbReference type="EC" id="6.3.5.3"/>
    </reaction>
</comment>
<feature type="binding site" evidence="14">
    <location>
        <position position="887"/>
    </location>
    <ligand>
        <name>ATP</name>
        <dbReference type="ChEBI" id="CHEBI:30616"/>
    </ligand>
</feature>
<feature type="domain" description="PurM-like C-terminal" evidence="15">
    <location>
        <begin position="823"/>
        <end position="967"/>
    </location>
</feature>
<dbReference type="Pfam" id="PF02769">
    <property type="entry name" value="AIRS_C"/>
    <property type="match status" value="2"/>
</dbReference>
<dbReference type="NCBIfam" id="TIGR01735">
    <property type="entry name" value="FGAM_synt"/>
    <property type="match status" value="1"/>
</dbReference>
<evidence type="ECO:0000259" key="17">
    <source>
        <dbReference type="Pfam" id="PF18076"/>
    </source>
</evidence>
<evidence type="ECO:0000256" key="8">
    <source>
        <dbReference type="ARBA" id="ARBA00022755"/>
    </source>
</evidence>
<dbReference type="InterPro" id="IPR036604">
    <property type="entry name" value="PurS-like_sf"/>
</dbReference>
<evidence type="ECO:0000256" key="14">
    <source>
        <dbReference type="HAMAP-Rule" id="MF_00419"/>
    </source>
</evidence>
<dbReference type="Gene3D" id="3.40.50.880">
    <property type="match status" value="1"/>
</dbReference>
<dbReference type="Proteomes" id="UP000825078">
    <property type="component" value="Chromosome"/>
</dbReference>
<dbReference type="InterPro" id="IPR010073">
    <property type="entry name" value="PurL_large"/>
</dbReference>
<keyword evidence="7 14" id="KW-0547">Nucleotide-binding</keyword>
<feature type="active site" evidence="14">
    <location>
        <position position="1259"/>
    </location>
</feature>
<dbReference type="PANTHER" id="PTHR10099:SF1">
    <property type="entry name" value="PHOSPHORIBOSYLFORMYLGLYCINAMIDINE SYNTHASE"/>
    <property type="match status" value="1"/>
</dbReference>
<dbReference type="Pfam" id="PF18072">
    <property type="entry name" value="FGAR-AT_linker"/>
    <property type="match status" value="1"/>
</dbReference>
<feature type="active site" description="Nucleophile" evidence="14">
    <location>
        <position position="1134"/>
    </location>
</feature>
<feature type="binding site" evidence="14">
    <location>
        <position position="677"/>
    </location>
    <ligand>
        <name>ATP</name>
        <dbReference type="ChEBI" id="CHEBI:30616"/>
    </ligand>
</feature>
<feature type="binding site" evidence="14">
    <location>
        <position position="678"/>
    </location>
    <ligand>
        <name>Mg(2+)</name>
        <dbReference type="ChEBI" id="CHEBI:18420"/>
    </ligand>
</feature>
<dbReference type="Gene3D" id="1.10.8.750">
    <property type="entry name" value="Phosphoribosylformylglycinamidine synthase, linker domain"/>
    <property type="match status" value="1"/>
</dbReference>
<dbReference type="InterPro" id="IPR040707">
    <property type="entry name" value="FGAR-AT_N"/>
</dbReference>
<evidence type="ECO:0000313" key="20">
    <source>
        <dbReference type="Proteomes" id="UP000825078"/>
    </source>
</evidence>
<gene>
    <name evidence="14 19" type="primary">purL</name>
    <name evidence="19" type="ORF">TUM17379_15450</name>
</gene>
<evidence type="ECO:0000256" key="5">
    <source>
        <dbReference type="ARBA" id="ARBA00022598"/>
    </source>
</evidence>
<evidence type="ECO:0000256" key="3">
    <source>
        <dbReference type="ARBA" id="ARBA00008608"/>
    </source>
</evidence>
<feature type="active site" evidence="14">
    <location>
        <position position="1261"/>
    </location>
</feature>
<evidence type="ECO:0000256" key="13">
    <source>
        <dbReference type="ARBA" id="ARBA00057317"/>
    </source>
</evidence>